<dbReference type="GO" id="GO:0000166">
    <property type="term" value="F:nucleotide binding"/>
    <property type="evidence" value="ECO:0007669"/>
    <property type="project" value="InterPro"/>
</dbReference>
<feature type="domain" description="GFO/IDH/MocA-like oxidoreductase" evidence="2">
    <location>
        <begin position="132"/>
        <end position="254"/>
    </location>
</feature>
<dbReference type="PANTHER" id="PTHR43377:SF1">
    <property type="entry name" value="BILIVERDIN REDUCTASE A"/>
    <property type="match status" value="1"/>
</dbReference>
<dbReference type="InterPro" id="IPR055170">
    <property type="entry name" value="GFO_IDH_MocA-like_dom"/>
</dbReference>
<evidence type="ECO:0000259" key="2">
    <source>
        <dbReference type="Pfam" id="PF22725"/>
    </source>
</evidence>
<dbReference type="Gene3D" id="3.30.360.10">
    <property type="entry name" value="Dihydrodipicolinate Reductase, domain 2"/>
    <property type="match status" value="1"/>
</dbReference>
<sequence length="324" mass="36282">MIIVESYAVIGLGNIAERHRKNLKTLFPSSKIYALSASGRQISETISFCDDVLDSIEEIIALNVKFVIVASPASLHTQHSLLLIQAGIPVLIEKPLSLCSQDALKIKEASDVFNTPVSVGYCLRYLSSSDVVKNYIQEGKIGTLFHVSVDTGQYLPDWRPNKALSETVSTKSELGGGVLFELSHEFDYLMWLLGPLKVKSAILDTSDILALDVEDSVDIILKSDKNVTINVHLDFLQRKAHRYCRFKGSQGTIEWDLINNRVFLLSPYEKELVFSDDTVNSNSMYLSMLLDFIGQIDNSINYRSNFFDAIEVVTVIEKIKSNDF</sequence>
<dbReference type="STRING" id="717774.Marme_3343"/>
<dbReference type="InterPro" id="IPR000683">
    <property type="entry name" value="Gfo/Idh/MocA-like_OxRdtase_N"/>
</dbReference>
<feature type="domain" description="Gfo/Idh/MocA-like oxidoreductase N-terminal" evidence="1">
    <location>
        <begin position="7"/>
        <end position="121"/>
    </location>
</feature>
<dbReference type="SUPFAM" id="SSF51735">
    <property type="entry name" value="NAD(P)-binding Rossmann-fold domains"/>
    <property type="match status" value="1"/>
</dbReference>
<dbReference type="InterPro" id="IPR036291">
    <property type="entry name" value="NAD(P)-bd_dom_sf"/>
</dbReference>
<dbReference type="EMBL" id="CP002583">
    <property type="protein sequence ID" value="ADZ92559.1"/>
    <property type="molecule type" value="Genomic_DNA"/>
</dbReference>
<dbReference type="Proteomes" id="UP000001062">
    <property type="component" value="Chromosome"/>
</dbReference>
<keyword evidence="4" id="KW-1185">Reference proteome</keyword>
<dbReference type="InterPro" id="IPR051450">
    <property type="entry name" value="Gfo/Idh/MocA_Oxidoreductases"/>
</dbReference>
<dbReference type="PANTHER" id="PTHR43377">
    <property type="entry name" value="BILIVERDIN REDUCTASE A"/>
    <property type="match status" value="1"/>
</dbReference>
<evidence type="ECO:0000259" key="1">
    <source>
        <dbReference type="Pfam" id="PF01408"/>
    </source>
</evidence>
<name>F2K4B8_MARM1</name>
<dbReference type="Gene3D" id="3.40.50.720">
    <property type="entry name" value="NAD(P)-binding Rossmann-like Domain"/>
    <property type="match status" value="1"/>
</dbReference>
<dbReference type="Pfam" id="PF01408">
    <property type="entry name" value="GFO_IDH_MocA"/>
    <property type="match status" value="1"/>
</dbReference>
<reference evidence="3 4" key="1">
    <citation type="journal article" date="2012" name="Stand. Genomic Sci.">
        <title>Complete genome sequence of the melanogenic marine bacterium Marinomonas mediterranea type strain (MMB-1(T)).</title>
        <authorList>
            <person name="Lucas-Elio P."/>
            <person name="Goodwin L."/>
            <person name="Woyke T."/>
            <person name="Pitluck S."/>
            <person name="Nolan M."/>
            <person name="Kyrpides N.C."/>
            <person name="Detter J.C."/>
            <person name="Copeland A."/>
            <person name="Teshima H."/>
            <person name="Bruce D."/>
            <person name="Detter C."/>
            <person name="Tapia R."/>
            <person name="Han S."/>
            <person name="Land M.L."/>
            <person name="Ivanova N."/>
            <person name="Mikhailova N."/>
            <person name="Johnston A.W."/>
            <person name="Sanchez-Amat A."/>
        </authorList>
    </citation>
    <scope>NUCLEOTIDE SEQUENCE [LARGE SCALE GENOMIC DNA]</scope>
    <source>
        <strain evidence="4">ATCC 700492 / JCM 21426 / NBRC 103028 / MMB-1</strain>
    </source>
</reference>
<dbReference type="eggNOG" id="COG0673">
    <property type="taxonomic scope" value="Bacteria"/>
</dbReference>
<evidence type="ECO:0000313" key="4">
    <source>
        <dbReference type="Proteomes" id="UP000001062"/>
    </source>
</evidence>
<protein>
    <submittedName>
        <fullName evidence="3">Oxidoreductase domain protein</fullName>
    </submittedName>
</protein>
<dbReference type="OrthoDB" id="9781031at2"/>
<dbReference type="PATRIC" id="fig|717774.3.peg.3441"/>
<dbReference type="AlphaFoldDB" id="F2K4B8"/>
<proteinExistence type="predicted"/>
<dbReference type="Pfam" id="PF22725">
    <property type="entry name" value="GFO_IDH_MocA_C3"/>
    <property type="match status" value="1"/>
</dbReference>
<dbReference type="SUPFAM" id="SSF55347">
    <property type="entry name" value="Glyceraldehyde-3-phosphate dehydrogenase-like, C-terminal domain"/>
    <property type="match status" value="1"/>
</dbReference>
<gene>
    <name evidence="3" type="ordered locus">Marme_3343</name>
</gene>
<accession>F2K4B8</accession>
<dbReference type="RefSeq" id="WP_013662461.1">
    <property type="nucleotide sequence ID" value="NC_015276.1"/>
</dbReference>
<evidence type="ECO:0000313" key="3">
    <source>
        <dbReference type="EMBL" id="ADZ92559.1"/>
    </source>
</evidence>
<dbReference type="KEGG" id="mme:Marme_3343"/>
<organism evidence="3 4">
    <name type="scientific">Marinomonas mediterranea (strain ATCC 700492 / JCM 21426 / NBRC 103028 / MMB-1)</name>
    <dbReference type="NCBI Taxonomy" id="717774"/>
    <lineage>
        <taxon>Bacteria</taxon>
        <taxon>Pseudomonadati</taxon>
        <taxon>Pseudomonadota</taxon>
        <taxon>Gammaproteobacteria</taxon>
        <taxon>Oceanospirillales</taxon>
        <taxon>Oceanospirillaceae</taxon>
        <taxon>Marinomonas</taxon>
    </lineage>
</organism>
<dbReference type="HOGENOM" id="CLU_023194_10_1_6"/>